<keyword evidence="1" id="KW-0812">Transmembrane</keyword>
<name>A0A9Q1UY67_CLOBO</name>
<evidence type="ECO:0000313" key="2">
    <source>
        <dbReference type="EMBL" id="KOA88533.1"/>
    </source>
</evidence>
<reference evidence="2 3" key="1">
    <citation type="submission" date="2015-07" db="EMBL/GenBank/DDBJ databases">
        <title>Draft genome sequences of 17 French Clostridium botulinum group III.</title>
        <authorList>
            <person name="Woudstra C."/>
            <person name="Le Marechal C."/>
            <person name="Souillard R."/>
            <person name="Bayon-Auboyer M.-H."/>
            <person name="Dessouter D."/>
            <person name="Fach P."/>
        </authorList>
    </citation>
    <scope>NUCLEOTIDE SEQUENCE [LARGE SCALE GENOMIC DNA]</scope>
    <source>
        <strain evidence="2 3">12LNRI-CD</strain>
    </source>
</reference>
<keyword evidence="1" id="KW-0472">Membrane</keyword>
<feature type="transmembrane region" description="Helical" evidence="1">
    <location>
        <begin position="172"/>
        <end position="201"/>
    </location>
</feature>
<dbReference type="Proteomes" id="UP000037540">
    <property type="component" value="Unassembled WGS sequence"/>
</dbReference>
<dbReference type="EMBL" id="LGVR01000028">
    <property type="protein sequence ID" value="KOA88533.1"/>
    <property type="molecule type" value="Genomic_DNA"/>
</dbReference>
<feature type="transmembrane region" description="Helical" evidence="1">
    <location>
        <begin position="64"/>
        <end position="86"/>
    </location>
</feature>
<sequence>MLRLFFIETKKCIGRLRTQLIFFSLFIITIISYVMSIHSCYGDSLSNMRSASELGFIQSVESRFLYHLLVMIAPLIACLIYSDTYCEDYKTGVYKSILTKVEKKHYYLSKALVNFLVTFFVFFIPLIINEILCLITFPKKGYFNNFGLPSYDIGYSNFNSDWMLDLLRIKSLFLYSLTYIVIISLFAALFSVLAFSIQLYYKKNRFAVPAAMFIGYMLLSILGNVIGVADISILHCMQSGVQGKFWSIPPLQLLLMVVSLLLIFNKSRREIDI</sequence>
<protein>
    <submittedName>
        <fullName evidence="2">Uncharacterized protein</fullName>
    </submittedName>
</protein>
<feature type="transmembrane region" description="Helical" evidence="1">
    <location>
        <begin position="20"/>
        <end position="44"/>
    </location>
</feature>
<feature type="transmembrane region" description="Helical" evidence="1">
    <location>
        <begin position="213"/>
        <end position="233"/>
    </location>
</feature>
<organism evidence="2 3">
    <name type="scientific">Clostridium botulinum</name>
    <dbReference type="NCBI Taxonomy" id="1491"/>
    <lineage>
        <taxon>Bacteria</taxon>
        <taxon>Bacillati</taxon>
        <taxon>Bacillota</taxon>
        <taxon>Clostridia</taxon>
        <taxon>Eubacteriales</taxon>
        <taxon>Clostridiaceae</taxon>
        <taxon>Clostridium</taxon>
    </lineage>
</organism>
<dbReference type="RefSeq" id="WP_013726331.1">
    <property type="nucleotide sequence ID" value="NZ_LGVO01000024.1"/>
</dbReference>
<evidence type="ECO:0000313" key="3">
    <source>
        <dbReference type="Proteomes" id="UP000037540"/>
    </source>
</evidence>
<keyword evidence="1" id="KW-1133">Transmembrane helix</keyword>
<dbReference type="AlphaFoldDB" id="A0A9Q1UY67"/>
<dbReference type="OrthoDB" id="2025662at2"/>
<gene>
    <name evidence="2" type="ORF">ADU74_06255</name>
</gene>
<accession>A0A9Q1UY67</accession>
<comment type="caution">
    <text evidence="2">The sequence shown here is derived from an EMBL/GenBank/DDBJ whole genome shotgun (WGS) entry which is preliminary data.</text>
</comment>
<feature type="transmembrane region" description="Helical" evidence="1">
    <location>
        <begin position="107"/>
        <end position="128"/>
    </location>
</feature>
<proteinExistence type="predicted"/>
<feature type="transmembrane region" description="Helical" evidence="1">
    <location>
        <begin position="245"/>
        <end position="264"/>
    </location>
</feature>
<evidence type="ECO:0000256" key="1">
    <source>
        <dbReference type="SAM" id="Phobius"/>
    </source>
</evidence>